<comment type="caution">
    <text evidence="1">The sequence shown here is derived from an EMBL/GenBank/DDBJ whole genome shotgun (WGS) entry which is preliminary data.</text>
</comment>
<evidence type="ECO:0000313" key="2">
    <source>
        <dbReference type="Proteomes" id="UP000233517"/>
    </source>
</evidence>
<dbReference type="EMBL" id="PHAI01000003">
    <property type="protein sequence ID" value="PKM91113.1"/>
    <property type="molecule type" value="Genomic_DNA"/>
</dbReference>
<protein>
    <submittedName>
        <fullName evidence="1">Uncharacterized protein</fullName>
    </submittedName>
</protein>
<evidence type="ECO:0000313" key="1">
    <source>
        <dbReference type="EMBL" id="PKM91113.1"/>
    </source>
</evidence>
<accession>A0A2N2E8P9</accession>
<name>A0A2N2E8P9_9BACT</name>
<organism evidence="1 2">
    <name type="scientific">Candidatus Falkowbacteria bacterium HGW-Falkowbacteria-1</name>
    <dbReference type="NCBI Taxonomy" id="2013768"/>
    <lineage>
        <taxon>Bacteria</taxon>
        <taxon>Candidatus Falkowiibacteriota</taxon>
    </lineage>
</organism>
<proteinExistence type="predicted"/>
<reference evidence="1 2" key="1">
    <citation type="journal article" date="2017" name="ISME J.">
        <title>Potential for microbial H2 and metal transformations associated with novel bacteria and archaea in deep terrestrial subsurface sediments.</title>
        <authorList>
            <person name="Hernsdorf A.W."/>
            <person name="Amano Y."/>
            <person name="Miyakawa K."/>
            <person name="Ise K."/>
            <person name="Suzuki Y."/>
            <person name="Anantharaman K."/>
            <person name="Probst A."/>
            <person name="Burstein D."/>
            <person name="Thomas B.C."/>
            <person name="Banfield J.F."/>
        </authorList>
    </citation>
    <scope>NUCLEOTIDE SEQUENCE [LARGE SCALE GENOMIC DNA]</scope>
    <source>
        <strain evidence="1">HGW-Falkowbacteria-1</strain>
    </source>
</reference>
<dbReference type="Proteomes" id="UP000233517">
    <property type="component" value="Unassembled WGS sequence"/>
</dbReference>
<gene>
    <name evidence="1" type="ORF">CVU82_03600</name>
</gene>
<sequence length="288" mass="32342">MVKNFLKNQKIGLILRTFSTKIQSVDSRIIQLRKIVELAEVMKIDGENIFSRIDILVWNDQGFAEKDCGETFGLVREAFKNNQNVFVHDFHNGDIFCSILNFGIGIQLRNGIDYSAIASTEIFSYFSSTNLSPMIEALDKGALATGLAINEIQESVMAGRLANTLAIWHNISLLSVGSFDLRAAKAKDEKSALYLKGWNEEENKNLFYQLAGVEEVIPLVRMVENFGPCIFPVLPIEGGSYKIPDKTKEPELYLRHLSKIGTKRERQNIFLALVGFDSSYLQGGIMSF</sequence>
<dbReference type="AlphaFoldDB" id="A0A2N2E8P9"/>